<feature type="region of interest" description="Disordered" evidence="1">
    <location>
        <begin position="485"/>
        <end position="515"/>
    </location>
</feature>
<dbReference type="InterPro" id="IPR006429">
    <property type="entry name" value="Phage_lambda_portal"/>
</dbReference>
<dbReference type="OrthoDB" id="9770450at2"/>
<dbReference type="RefSeq" id="WP_109793222.1">
    <property type="nucleotide sequence ID" value="NZ_PHIG01000031.1"/>
</dbReference>
<dbReference type="AlphaFoldDB" id="A0A2M9G2J3"/>
<gene>
    <name evidence="2" type="ORF">CVT23_09265</name>
</gene>
<reference evidence="2 3" key="1">
    <citation type="submission" date="2017-11" db="EMBL/GenBank/DDBJ databases">
        <title>Draft genome sequence of Rhizobiales bacterium SY3-13.</title>
        <authorList>
            <person name="Sun C."/>
        </authorList>
    </citation>
    <scope>NUCLEOTIDE SEQUENCE [LARGE SCALE GENOMIC DNA]</scope>
    <source>
        <strain evidence="2 3">SY3-13</strain>
    </source>
</reference>
<proteinExistence type="predicted"/>
<comment type="caution">
    <text evidence="2">The sequence shown here is derived from an EMBL/GenBank/DDBJ whole genome shotgun (WGS) entry which is preliminary data.</text>
</comment>
<dbReference type="Pfam" id="PF05136">
    <property type="entry name" value="Phage_portal_2"/>
    <property type="match status" value="1"/>
</dbReference>
<organism evidence="2 3">
    <name type="scientific">Minwuia thermotolerans</name>
    <dbReference type="NCBI Taxonomy" id="2056226"/>
    <lineage>
        <taxon>Bacteria</taxon>
        <taxon>Pseudomonadati</taxon>
        <taxon>Pseudomonadota</taxon>
        <taxon>Alphaproteobacteria</taxon>
        <taxon>Minwuiales</taxon>
        <taxon>Minwuiaceae</taxon>
        <taxon>Minwuia</taxon>
    </lineage>
</organism>
<evidence type="ECO:0000256" key="1">
    <source>
        <dbReference type="SAM" id="MobiDB-lite"/>
    </source>
</evidence>
<dbReference type="NCBIfam" id="TIGR01539">
    <property type="entry name" value="portal_lambda"/>
    <property type="match status" value="1"/>
</dbReference>
<name>A0A2M9G2J3_9PROT</name>
<dbReference type="GO" id="GO:0019068">
    <property type="term" value="P:virion assembly"/>
    <property type="evidence" value="ECO:0007669"/>
    <property type="project" value="InterPro"/>
</dbReference>
<feature type="compositionally biased region" description="Basic and acidic residues" evidence="1">
    <location>
        <begin position="504"/>
        <end position="515"/>
    </location>
</feature>
<dbReference type="EMBL" id="PHIG01000031">
    <property type="protein sequence ID" value="PJK29947.1"/>
    <property type="molecule type" value="Genomic_DNA"/>
</dbReference>
<dbReference type="GO" id="GO:0005198">
    <property type="term" value="F:structural molecule activity"/>
    <property type="evidence" value="ECO:0007669"/>
    <property type="project" value="InterPro"/>
</dbReference>
<sequence length="515" mass="57123">MSVARTRARLKSLKPAGVRAMQANFARPYDASSRSGRLQGWMASASGPNAVARASVHEMRRKTRQMVRNNPWAASAILTQASECIGSGVKPMSKSPDRNFQNAAQELWADWTPEADADGRLDLYGLQALAAREMYEAGEIFVRRVDRDPASGLLLPLQYQLIEAEQVPVELDRLEPNGNVIRQGVEFDPSGRRVAYHVWREHPNDASIEAHAGEIVRVPADEMIHLFKPLRAGQIRGLPNLAPVLLKAFDLDGYEDAELVRKKMAAMFAAFITTPDPEDRSPLETATDTADAAGSVATEISPGTMVYLEPGDEVNFSSPADVGGAYGEFLTWQLRAFAAGAGLSYDQVTGDLTKVNYSSIRAGTLKLRRRMRMDQQQIIAHQLCRPIWRDVIDTGVMAGELQVRDFIGNRRAHLRVQWMAEGWEWVDPQKEQAAEQSAVRNGFTSRQAVVAKLGRDVDVVDQEIRSDNDRADRLGLVLDTDPRRVSRAGLTQARPEGSEIPQDEADRREDDEAAR</sequence>
<keyword evidence="3" id="KW-1185">Reference proteome</keyword>
<accession>A0A2M9G2J3</accession>
<dbReference type="Proteomes" id="UP000229498">
    <property type="component" value="Unassembled WGS sequence"/>
</dbReference>
<protein>
    <submittedName>
        <fullName evidence="2">Phage portal protein</fullName>
    </submittedName>
</protein>
<evidence type="ECO:0000313" key="2">
    <source>
        <dbReference type="EMBL" id="PJK29947.1"/>
    </source>
</evidence>
<evidence type="ECO:0000313" key="3">
    <source>
        <dbReference type="Proteomes" id="UP000229498"/>
    </source>
</evidence>